<dbReference type="HAMAP" id="MF_03040">
    <property type="entry name" value="USB1"/>
    <property type="match status" value="1"/>
</dbReference>
<dbReference type="EMBL" id="KQ422894">
    <property type="protein sequence ID" value="KOF74035.1"/>
    <property type="molecule type" value="Genomic_DNA"/>
</dbReference>
<keyword evidence="2 6" id="KW-0378">Hydrolase</keyword>
<keyword evidence="3" id="KW-0456">Lyase</keyword>
<evidence type="ECO:0000256" key="5">
    <source>
        <dbReference type="ARBA" id="ARBA00029300"/>
    </source>
</evidence>
<protein>
    <recommendedName>
        <fullName evidence="6">U6 snRNA phosphodiesterase</fullName>
        <ecNumber evidence="6">3.1.4.-</ecNumber>
    </recommendedName>
</protein>
<dbReference type="PANTHER" id="PTHR13522:SF3">
    <property type="entry name" value="U6 SNRNA PHOSPHODIESTERASE 1"/>
    <property type="match status" value="1"/>
</dbReference>
<evidence type="ECO:0000256" key="2">
    <source>
        <dbReference type="ARBA" id="ARBA00022801"/>
    </source>
</evidence>
<organism evidence="8">
    <name type="scientific">Octopus bimaculoides</name>
    <name type="common">California two-spotted octopus</name>
    <dbReference type="NCBI Taxonomy" id="37653"/>
    <lineage>
        <taxon>Eukaryota</taxon>
        <taxon>Metazoa</taxon>
        <taxon>Spiralia</taxon>
        <taxon>Lophotrochozoa</taxon>
        <taxon>Mollusca</taxon>
        <taxon>Cephalopoda</taxon>
        <taxon>Coleoidea</taxon>
        <taxon>Octopodiformes</taxon>
        <taxon>Octopoda</taxon>
        <taxon>Incirrata</taxon>
        <taxon>Octopodidae</taxon>
        <taxon>Octopus</taxon>
    </lineage>
</organism>
<dbReference type="Gene3D" id="3.90.1140.10">
    <property type="entry name" value="Cyclic phosphodiesterase"/>
    <property type="match status" value="1"/>
</dbReference>
<comment type="function">
    <text evidence="6">Phosphodiesterase responsible for the U6 snRNA 3' end processing. Acts as an exoribonuclease (RNase) responsible for trimming the poly(U) tract of the last nucleotides in the pre-U6 snRNA molecule, leading to the formation of mature U6 snRNA.</text>
</comment>
<name>A0A0L8GBX7_OCTBM</name>
<feature type="region of interest" description="Disordered" evidence="7">
    <location>
        <begin position="1"/>
        <end position="55"/>
    </location>
</feature>
<dbReference type="EC" id="3.1.4.-" evidence="6"/>
<keyword evidence="4 6" id="KW-0539">Nucleus</keyword>
<evidence type="ECO:0000256" key="1">
    <source>
        <dbReference type="ARBA" id="ARBA00022722"/>
    </source>
</evidence>
<dbReference type="Pfam" id="PF09749">
    <property type="entry name" value="HVSL"/>
    <property type="match status" value="1"/>
</dbReference>
<dbReference type="STRING" id="37653.A0A0L8GBX7"/>
<dbReference type="OMA" id="KTVVLQY"/>
<dbReference type="InterPro" id="IPR027521">
    <property type="entry name" value="Usb1"/>
</dbReference>
<evidence type="ECO:0000256" key="3">
    <source>
        <dbReference type="ARBA" id="ARBA00023239"/>
    </source>
</evidence>
<dbReference type="OrthoDB" id="49151at2759"/>
<keyword evidence="1 6" id="KW-0540">Nuclease</keyword>
<dbReference type="GO" id="GO:1990838">
    <property type="term" value="F:poly(U)-specific exoribonuclease activity, producing 3' uridine cyclic phosphate ends"/>
    <property type="evidence" value="ECO:0007669"/>
    <property type="project" value="UniProtKB-UniRule"/>
</dbReference>
<evidence type="ECO:0000313" key="8">
    <source>
        <dbReference type="EMBL" id="KOF74035.1"/>
    </source>
</evidence>
<feature type="active site" description="Proton donor/acceptor" evidence="6">
    <location>
        <position position="216"/>
    </location>
</feature>
<dbReference type="GO" id="GO:0034477">
    <property type="term" value="P:U6 snRNA 3'-end processing"/>
    <property type="evidence" value="ECO:0007669"/>
    <property type="project" value="UniProtKB-UniRule"/>
</dbReference>
<gene>
    <name evidence="8" type="ORF">OCBIM_22036911mg</name>
</gene>
<accession>A0A0L8GBX7</accession>
<dbReference type="AlphaFoldDB" id="A0A0L8GBX7"/>
<dbReference type="GO" id="GO:0005634">
    <property type="term" value="C:nucleus"/>
    <property type="evidence" value="ECO:0007669"/>
    <property type="project" value="UniProtKB-SubCell"/>
</dbReference>
<dbReference type="KEGG" id="obi:106878102"/>
<proteinExistence type="inferred from homology"/>
<reference evidence="8" key="1">
    <citation type="submission" date="2015-07" db="EMBL/GenBank/DDBJ databases">
        <title>MeaNS - Measles Nucleotide Surveillance Program.</title>
        <authorList>
            <person name="Tran T."/>
            <person name="Druce J."/>
        </authorList>
    </citation>
    <scope>NUCLEOTIDE SEQUENCE</scope>
    <source>
        <strain evidence="8">UCB-OBI-ISO-001</strain>
        <tissue evidence="8">Gonad</tissue>
    </source>
</reference>
<evidence type="ECO:0000256" key="6">
    <source>
        <dbReference type="HAMAP-Rule" id="MF_03040"/>
    </source>
</evidence>
<comment type="similarity">
    <text evidence="6">Belongs to the 2H phosphoesterase superfamily. USB1 family.</text>
</comment>
<dbReference type="PANTHER" id="PTHR13522">
    <property type="entry name" value="U6 SNRNA PHOSPHODIESTERASE 1"/>
    <property type="match status" value="1"/>
</dbReference>
<sequence>MASGRIVDYSGSSDSDLDDEEESKESCLKRKLPCSATPEKEMNNKRRHRDPLPLPDDIKNMFKEKEISVVDNPDFHDGRIRSFPHLAGNWATHVYIEVERNEHFAEIQRLLLLELEPFADFKAFSQLHISLSKTVPIRHHWIQPLTDSLSVSLQDAVSTSCGFCAIKLYTNEENTRSFLSLQVTSSTATLFDYITYVDKAFKDFNLPPFYSDPSFHVSIAWSLGDVINAIPEEIMQNLQNHLDNYLCEHINSFVISITEIHCQIGNKHFTFPLKSKKRY</sequence>
<comment type="subcellular location">
    <subcellularLocation>
        <location evidence="6">Nucleus</location>
    </subcellularLocation>
</comment>
<evidence type="ECO:0000256" key="7">
    <source>
        <dbReference type="SAM" id="MobiDB-lite"/>
    </source>
</evidence>
<feature type="active site" description="Proton donor/acceptor" evidence="6">
    <location>
        <position position="128"/>
    </location>
</feature>
<dbReference type="GO" id="GO:0016829">
    <property type="term" value="F:lyase activity"/>
    <property type="evidence" value="ECO:0007669"/>
    <property type="project" value="UniProtKB-KW"/>
</dbReference>
<comment type="catalytic activity">
    <reaction evidence="5">
        <text>a 3'-end uridylyl-uridine-RNA = a 3'-end 2',3'-cyclophospho-uridine-RNA + uridine</text>
        <dbReference type="Rhea" id="RHEA:46052"/>
        <dbReference type="Rhea" id="RHEA-COMP:17384"/>
        <dbReference type="Rhea" id="RHEA-COMP:17385"/>
        <dbReference type="ChEBI" id="CHEBI:16704"/>
        <dbReference type="ChEBI" id="CHEBI:85643"/>
        <dbReference type="ChEBI" id="CHEBI:85644"/>
    </reaction>
    <physiologicalReaction direction="left-to-right" evidence="5">
        <dbReference type="Rhea" id="RHEA:46053"/>
    </physiologicalReaction>
</comment>
<evidence type="ECO:0000256" key="4">
    <source>
        <dbReference type="ARBA" id="ARBA00023242"/>
    </source>
</evidence>